<keyword evidence="2" id="KW-0472">Membrane</keyword>
<feature type="transmembrane region" description="Helical" evidence="2">
    <location>
        <begin position="176"/>
        <end position="199"/>
    </location>
</feature>
<organism evidence="4 5">
    <name type="scientific">Alternaria burnsii</name>
    <dbReference type="NCBI Taxonomy" id="1187904"/>
    <lineage>
        <taxon>Eukaryota</taxon>
        <taxon>Fungi</taxon>
        <taxon>Dikarya</taxon>
        <taxon>Ascomycota</taxon>
        <taxon>Pezizomycotina</taxon>
        <taxon>Dothideomycetes</taxon>
        <taxon>Pleosporomycetidae</taxon>
        <taxon>Pleosporales</taxon>
        <taxon>Pleosporineae</taxon>
        <taxon>Pleosporaceae</taxon>
        <taxon>Alternaria</taxon>
        <taxon>Alternaria sect. Alternaria</taxon>
    </lineage>
</organism>
<feature type="domain" description="Rhodopsin" evidence="3">
    <location>
        <begin position="42"/>
        <end position="275"/>
    </location>
</feature>
<feature type="compositionally biased region" description="Low complexity" evidence="1">
    <location>
        <begin position="493"/>
        <end position="509"/>
    </location>
</feature>
<proteinExistence type="predicted"/>
<feature type="region of interest" description="Disordered" evidence="1">
    <location>
        <begin position="335"/>
        <end position="360"/>
    </location>
</feature>
<reference evidence="4" key="1">
    <citation type="submission" date="2020-01" db="EMBL/GenBank/DDBJ databases">
        <authorList>
            <person name="Feng Z.H.Z."/>
        </authorList>
    </citation>
    <scope>NUCLEOTIDE SEQUENCE</scope>
    <source>
        <strain evidence="4">CBS107.38</strain>
    </source>
</reference>
<evidence type="ECO:0000313" key="4">
    <source>
        <dbReference type="EMBL" id="KAF7675810.1"/>
    </source>
</evidence>
<keyword evidence="2" id="KW-1133">Transmembrane helix</keyword>
<feature type="compositionally biased region" description="Polar residues" evidence="1">
    <location>
        <begin position="429"/>
        <end position="442"/>
    </location>
</feature>
<feature type="transmembrane region" description="Helical" evidence="2">
    <location>
        <begin position="211"/>
        <end position="235"/>
    </location>
</feature>
<evidence type="ECO:0000256" key="2">
    <source>
        <dbReference type="SAM" id="Phobius"/>
    </source>
</evidence>
<dbReference type="Proteomes" id="UP000596902">
    <property type="component" value="Unassembled WGS sequence"/>
</dbReference>
<feature type="transmembrane region" description="Helical" evidence="2">
    <location>
        <begin position="57"/>
        <end position="79"/>
    </location>
</feature>
<dbReference type="PANTHER" id="PTHR38794:SF1">
    <property type="entry name" value="INTEGRAL MEMBRANE PROTEIN"/>
    <property type="match status" value="1"/>
</dbReference>
<feature type="region of interest" description="Disordered" evidence="1">
    <location>
        <begin position="412"/>
        <end position="442"/>
    </location>
</feature>
<dbReference type="AlphaFoldDB" id="A0A8H7EEN6"/>
<comment type="caution">
    <text evidence="4">The sequence shown here is derived from an EMBL/GenBank/DDBJ whole genome shotgun (WGS) entry which is preliminary data.</text>
</comment>
<dbReference type="GeneID" id="62204754"/>
<feature type="transmembrane region" description="Helical" evidence="2">
    <location>
        <begin position="26"/>
        <end position="45"/>
    </location>
</feature>
<protein>
    <recommendedName>
        <fullName evidence="3">Rhodopsin domain-containing protein</fullName>
    </recommendedName>
</protein>
<feature type="region of interest" description="Disordered" evidence="1">
    <location>
        <begin position="379"/>
        <end position="399"/>
    </location>
</feature>
<evidence type="ECO:0000256" key="1">
    <source>
        <dbReference type="SAM" id="MobiDB-lite"/>
    </source>
</evidence>
<name>A0A8H7EEN6_9PLEO</name>
<reference evidence="4" key="2">
    <citation type="submission" date="2020-08" db="EMBL/GenBank/DDBJ databases">
        <title>Draft Genome Sequence of Cumin Blight Pathogen Alternaria burnsii.</title>
        <authorList>
            <person name="Feng Z."/>
        </authorList>
    </citation>
    <scope>NUCLEOTIDE SEQUENCE</scope>
    <source>
        <strain evidence="4">CBS107.38</strain>
    </source>
</reference>
<keyword evidence="5" id="KW-1185">Reference proteome</keyword>
<gene>
    <name evidence="4" type="ORF">GT037_006529</name>
</gene>
<dbReference type="InterPro" id="IPR049326">
    <property type="entry name" value="Rhodopsin_dom_fungi"/>
</dbReference>
<accession>A0A8H7EEN6</accession>
<feature type="compositionally biased region" description="Polar residues" evidence="1">
    <location>
        <begin position="510"/>
        <end position="527"/>
    </location>
</feature>
<feature type="transmembrane region" description="Helical" evidence="2">
    <location>
        <begin position="99"/>
        <end position="123"/>
    </location>
</feature>
<feature type="region of interest" description="Disordered" evidence="1">
    <location>
        <begin position="454"/>
        <end position="533"/>
    </location>
</feature>
<feature type="compositionally biased region" description="Polar residues" evidence="1">
    <location>
        <begin position="620"/>
        <end position="640"/>
    </location>
</feature>
<dbReference type="PANTHER" id="PTHR38794">
    <property type="entry name" value="INTEGRAL MEMBRANE PROTEIN"/>
    <property type="match status" value="1"/>
</dbReference>
<feature type="compositionally biased region" description="Low complexity" evidence="1">
    <location>
        <begin position="459"/>
        <end position="470"/>
    </location>
</feature>
<sequence>MKLPLAYISSRSAPNGGSDRMDTVRIVSWTALVITVIVFGARQIMKIIVFRTVTIDDLFMFLAFSFGIGLSATAIVLSFEGLGTAGPLMLDQIDLLTKGYYASEILYVAAIGLAKLSILVLFYNVVAMQRTIRRIVMAFGILVSAWTIASVMAIAFQCDLPRPWDITSQKCSNMHIFWIVYCIFDMSTEVAIIMLSVYLVAYLQVRLSRKFAIFACFAPRMLVLSAALVRLILLYPVAPYDDPRYRLWEPAIMSQVQVCLGIATASIPYMIPLFKGLDSDLRKSHLVKNRLHFIDEEAGRSKSSLWFRRHSKRKSLDLWDSSAEAGVQYHHLSQVSPYPSTSRPLSPLPPPRPHTPLGRQASVRGLNIYIPCRDPQRQRSLDWASPRTESSGALSPSCTSPQALLLQSFIPSRKAPSPPSRIHSPMPTSPSSCYSSRTPTPALTAPYTQRLSLFPLDGSSSNSSQPKKSPYLTSIIPPIRSMQSQTAPRIIESPELSLSRSPSGPGSLLVRSSSRAQPPKFSITTHLETPPPMDAYEGRGFRPGSIQDLTSPMGAAINGWFSSAKTKYSSPLSSPINASPNCQSVVENYELSSMRSIDTPRSPPPSLLRSHARVDIAQDAPNSPNDTPLGTQNPRWQTIPSVHDVRHSPRIVFQHPS</sequence>
<feature type="region of interest" description="Disordered" evidence="1">
    <location>
        <begin position="594"/>
        <end position="657"/>
    </location>
</feature>
<feature type="compositionally biased region" description="Polar residues" evidence="1">
    <location>
        <begin position="387"/>
        <end position="399"/>
    </location>
</feature>
<evidence type="ECO:0000313" key="5">
    <source>
        <dbReference type="Proteomes" id="UP000596902"/>
    </source>
</evidence>
<dbReference type="Pfam" id="PF20684">
    <property type="entry name" value="Fung_rhodopsin"/>
    <property type="match status" value="1"/>
</dbReference>
<feature type="compositionally biased region" description="Low complexity" evidence="1">
    <location>
        <begin position="336"/>
        <end position="345"/>
    </location>
</feature>
<dbReference type="RefSeq" id="XP_038786073.1">
    <property type="nucleotide sequence ID" value="XM_038931576.1"/>
</dbReference>
<feature type="transmembrane region" description="Helical" evidence="2">
    <location>
        <begin position="135"/>
        <end position="156"/>
    </location>
</feature>
<dbReference type="EMBL" id="JAAABM010000008">
    <property type="protein sequence ID" value="KAF7675810.1"/>
    <property type="molecule type" value="Genomic_DNA"/>
</dbReference>
<evidence type="ECO:0000259" key="3">
    <source>
        <dbReference type="Pfam" id="PF20684"/>
    </source>
</evidence>
<keyword evidence="2" id="KW-0812">Transmembrane</keyword>